<evidence type="ECO:0000313" key="1">
    <source>
        <dbReference type="EMBL" id="QSQ24053.1"/>
    </source>
</evidence>
<organism evidence="1 2">
    <name type="scientific">Pyxidicoccus parkwayensis</name>
    <dbReference type="NCBI Taxonomy" id="2813578"/>
    <lineage>
        <taxon>Bacteria</taxon>
        <taxon>Pseudomonadati</taxon>
        <taxon>Myxococcota</taxon>
        <taxon>Myxococcia</taxon>
        <taxon>Myxococcales</taxon>
        <taxon>Cystobacterineae</taxon>
        <taxon>Myxococcaceae</taxon>
        <taxon>Pyxidicoccus</taxon>
    </lineage>
</organism>
<sequence>MKPPSSPGTGGVVDLHRARRAKRLDLYRSKQTDRVRTVRGTLEALTQSGTLFTPEGTRRGMSLLKALQHLQRAGARLEELSGVGVLPAPRRPERVDALYEEVDDLFDRADKLAGRDEASVARLPGR</sequence>
<gene>
    <name evidence="1" type="ORF">JY651_03480</name>
</gene>
<evidence type="ECO:0008006" key="3">
    <source>
        <dbReference type="Google" id="ProtNLM"/>
    </source>
</evidence>
<evidence type="ECO:0000313" key="2">
    <source>
        <dbReference type="Proteomes" id="UP000662747"/>
    </source>
</evidence>
<protein>
    <recommendedName>
        <fullName evidence="3">Transposase</fullName>
    </recommendedName>
</protein>
<dbReference type="Proteomes" id="UP000662747">
    <property type="component" value="Chromosome"/>
</dbReference>
<reference evidence="1 2" key="1">
    <citation type="submission" date="2021-02" db="EMBL/GenBank/DDBJ databases">
        <title>De Novo genome assembly of isolated myxobacteria.</title>
        <authorList>
            <person name="Stevens D.C."/>
        </authorList>
    </citation>
    <scope>NUCLEOTIDE SEQUENCE [LARGE SCALE GENOMIC DNA]</scope>
    <source>
        <strain evidence="2">SCPEA02</strain>
    </source>
</reference>
<accession>A0ABX7P2J9</accession>
<proteinExistence type="predicted"/>
<keyword evidence="2" id="KW-1185">Reference proteome</keyword>
<name>A0ABX7P2J9_9BACT</name>
<dbReference type="EMBL" id="CP071090">
    <property type="protein sequence ID" value="QSQ24053.1"/>
    <property type="molecule type" value="Genomic_DNA"/>
</dbReference>